<dbReference type="FunFam" id="3.20.10.10:FF:000001">
    <property type="entry name" value="Branched-chain-amino-acid aminotransferase"/>
    <property type="match status" value="1"/>
</dbReference>
<keyword evidence="13 19" id="KW-0100">Branched-chain amino acid biosynthesis</keyword>
<dbReference type="Proteomes" id="UP000295375">
    <property type="component" value="Unassembled WGS sequence"/>
</dbReference>
<dbReference type="PANTHER" id="PTHR42743">
    <property type="entry name" value="AMINO-ACID AMINOTRANSFERASE"/>
    <property type="match status" value="1"/>
</dbReference>
<evidence type="ECO:0000256" key="15">
    <source>
        <dbReference type="ARBA" id="ARBA00048798"/>
    </source>
</evidence>
<comment type="cofactor">
    <cofactor evidence="1 18">
        <name>pyridoxal 5'-phosphate</name>
        <dbReference type="ChEBI" id="CHEBI:597326"/>
    </cofactor>
</comment>
<evidence type="ECO:0000256" key="3">
    <source>
        <dbReference type="ARBA" id="ARBA00004824"/>
    </source>
</evidence>
<evidence type="ECO:0000256" key="13">
    <source>
        <dbReference type="ARBA" id="ARBA00023304"/>
    </source>
</evidence>
<dbReference type="GO" id="GO:0009098">
    <property type="term" value="P:L-leucine biosynthetic process"/>
    <property type="evidence" value="ECO:0007669"/>
    <property type="project" value="UniProtKB-UniPathway"/>
</dbReference>
<dbReference type="GO" id="GO:0052654">
    <property type="term" value="F:L-leucine-2-oxoglutarate transaminase activity"/>
    <property type="evidence" value="ECO:0007669"/>
    <property type="project" value="RHEA"/>
</dbReference>
<dbReference type="InterPro" id="IPR018300">
    <property type="entry name" value="Aminotrans_IV_CS"/>
</dbReference>
<evidence type="ECO:0000256" key="18">
    <source>
        <dbReference type="RuleBase" id="RU004516"/>
    </source>
</evidence>
<dbReference type="NCBIfam" id="TIGR01122">
    <property type="entry name" value="ilvE_I"/>
    <property type="match status" value="1"/>
</dbReference>
<dbReference type="GO" id="GO:0005829">
    <property type="term" value="C:cytosol"/>
    <property type="evidence" value="ECO:0007669"/>
    <property type="project" value="TreeGrafter"/>
</dbReference>
<keyword evidence="21" id="KW-1185">Reference proteome</keyword>
<dbReference type="CDD" id="cd01557">
    <property type="entry name" value="BCAT_beta_family"/>
    <property type="match status" value="1"/>
</dbReference>
<evidence type="ECO:0000256" key="2">
    <source>
        <dbReference type="ARBA" id="ARBA00003109"/>
    </source>
</evidence>
<protein>
    <recommendedName>
        <fullName evidence="8 19">Branched-chain-amino-acid aminotransferase</fullName>
        <shortName evidence="19">BCAT</shortName>
        <ecNumber evidence="7 19">2.6.1.42</ecNumber>
    </recommendedName>
</protein>
<dbReference type="NCBIfam" id="NF005146">
    <property type="entry name" value="PRK06606.1"/>
    <property type="match status" value="1"/>
</dbReference>
<keyword evidence="11 19" id="KW-0808">Transferase</keyword>
<comment type="catalytic activity">
    <reaction evidence="14 19">
        <text>L-valine + 2-oxoglutarate = 3-methyl-2-oxobutanoate + L-glutamate</text>
        <dbReference type="Rhea" id="RHEA:24813"/>
        <dbReference type="ChEBI" id="CHEBI:11851"/>
        <dbReference type="ChEBI" id="CHEBI:16810"/>
        <dbReference type="ChEBI" id="CHEBI:29985"/>
        <dbReference type="ChEBI" id="CHEBI:57762"/>
        <dbReference type="EC" id="2.6.1.42"/>
    </reaction>
</comment>
<dbReference type="Gene3D" id="3.30.470.10">
    <property type="match status" value="1"/>
</dbReference>
<dbReference type="RefSeq" id="WP_133592155.1">
    <property type="nucleotide sequence ID" value="NZ_CP037953.1"/>
</dbReference>
<evidence type="ECO:0000256" key="11">
    <source>
        <dbReference type="ARBA" id="ARBA00022679"/>
    </source>
</evidence>
<comment type="caution">
    <text evidence="20">The sequence shown here is derived from an EMBL/GenBank/DDBJ whole genome shotgun (WGS) entry which is preliminary data.</text>
</comment>
<evidence type="ECO:0000256" key="10">
    <source>
        <dbReference type="ARBA" id="ARBA00022605"/>
    </source>
</evidence>
<sequence length="321" mass="34985">MAALTPPEKIWFNGQIRPWFEATTHVLTHALHYGSSVFEGIRAYDTPAGTAVFRLTEHIDRLFDSARIYRMEIPYSKEDIINACKEIVRTNNLKQAYLRPVAYFGYGGIGIVPGPETPVDVAIAAFEWGAYLGEGTQERGVDVGVSSWHRLAPNTMPTGAKAGGNYLSSALIAREARRHGYAEGIALDAQNMVSEGAGQNIFLVKKKKLYTPPLTASILPGLTRDAVIVLAKQLGYEVIEQSIAREALYVADEIFLCGTASEIVPVRSVDSMKVGSGARGPVTHAIQKKFFGLFTGETADTHGWLEPVENPTSAQVRAIYA</sequence>
<evidence type="ECO:0000256" key="5">
    <source>
        <dbReference type="ARBA" id="ARBA00005072"/>
    </source>
</evidence>
<dbReference type="GO" id="GO:0009099">
    <property type="term" value="P:L-valine biosynthetic process"/>
    <property type="evidence" value="ECO:0007669"/>
    <property type="project" value="UniProtKB-UniPathway"/>
</dbReference>
<comment type="function">
    <text evidence="2 19">Acts on leucine, isoleucine and valine.</text>
</comment>
<evidence type="ECO:0000256" key="6">
    <source>
        <dbReference type="ARBA" id="ARBA00009320"/>
    </source>
</evidence>
<dbReference type="GO" id="GO:0052655">
    <property type="term" value="F:L-valine-2-oxoglutarate transaminase activity"/>
    <property type="evidence" value="ECO:0007669"/>
    <property type="project" value="RHEA"/>
</dbReference>
<dbReference type="UniPathway" id="UPA00048">
    <property type="reaction ID" value="UER00073"/>
</dbReference>
<comment type="pathway">
    <text evidence="5 19">Amino-acid biosynthesis; L-leucine biosynthesis; L-leucine from 3-methyl-2-oxobutanoate: step 4/4.</text>
</comment>
<evidence type="ECO:0000256" key="9">
    <source>
        <dbReference type="ARBA" id="ARBA00022576"/>
    </source>
</evidence>
<dbReference type="SUPFAM" id="SSF56752">
    <property type="entry name" value="D-aminoacid aminotransferase-like PLP-dependent enzymes"/>
    <property type="match status" value="1"/>
</dbReference>
<dbReference type="EMBL" id="SNYM01000015">
    <property type="protein sequence ID" value="TDQ46057.1"/>
    <property type="molecule type" value="Genomic_DNA"/>
</dbReference>
<comment type="pathway">
    <text evidence="4 19">Amino-acid biosynthesis; L-valine biosynthesis; L-valine from pyruvate: step 4/4.</text>
</comment>
<dbReference type="AlphaFoldDB" id="A0A4V3D707"/>
<keyword evidence="9 19" id="KW-0032">Aminotransferase</keyword>
<name>A0A4V3D707_9GAMM</name>
<dbReference type="InterPro" id="IPR036038">
    <property type="entry name" value="Aminotransferase-like"/>
</dbReference>
<evidence type="ECO:0000256" key="8">
    <source>
        <dbReference type="ARBA" id="ARBA00018179"/>
    </source>
</evidence>
<dbReference type="InterPro" id="IPR005785">
    <property type="entry name" value="B_amino_transI"/>
</dbReference>
<comment type="catalytic activity">
    <reaction evidence="15 19">
        <text>L-isoleucine + 2-oxoglutarate = (S)-3-methyl-2-oxopentanoate + L-glutamate</text>
        <dbReference type="Rhea" id="RHEA:24801"/>
        <dbReference type="ChEBI" id="CHEBI:16810"/>
        <dbReference type="ChEBI" id="CHEBI:29985"/>
        <dbReference type="ChEBI" id="CHEBI:35146"/>
        <dbReference type="ChEBI" id="CHEBI:58045"/>
        <dbReference type="EC" id="2.6.1.42"/>
    </reaction>
</comment>
<dbReference type="InterPro" id="IPR001544">
    <property type="entry name" value="Aminotrans_IV"/>
</dbReference>
<dbReference type="InterPro" id="IPR043131">
    <property type="entry name" value="BCAT-like_N"/>
</dbReference>
<accession>A0A4V3D707</accession>
<dbReference type="PANTHER" id="PTHR42743:SF11">
    <property type="entry name" value="AMINODEOXYCHORISMATE LYASE"/>
    <property type="match status" value="1"/>
</dbReference>
<dbReference type="GO" id="GO:0052656">
    <property type="term" value="F:L-isoleucine-2-oxoglutarate transaminase activity"/>
    <property type="evidence" value="ECO:0007669"/>
    <property type="project" value="RHEA"/>
</dbReference>
<dbReference type="PROSITE" id="PS00770">
    <property type="entry name" value="AA_TRANSFER_CLASS_4"/>
    <property type="match status" value="1"/>
</dbReference>
<proteinExistence type="inferred from homology"/>
<dbReference type="InterPro" id="IPR033939">
    <property type="entry name" value="BCAT_family"/>
</dbReference>
<dbReference type="OrthoDB" id="21319at2"/>
<evidence type="ECO:0000256" key="14">
    <source>
        <dbReference type="ARBA" id="ARBA00048212"/>
    </source>
</evidence>
<comment type="similarity">
    <text evidence="6 17">Belongs to the class-IV pyridoxal-phosphate-dependent aminotransferase family.</text>
</comment>
<gene>
    <name evidence="19" type="primary">ilvE</name>
    <name evidence="20" type="ORF">EV696_11551</name>
</gene>
<comment type="catalytic activity">
    <reaction evidence="16 19">
        <text>L-leucine + 2-oxoglutarate = 4-methyl-2-oxopentanoate + L-glutamate</text>
        <dbReference type="Rhea" id="RHEA:18321"/>
        <dbReference type="ChEBI" id="CHEBI:16810"/>
        <dbReference type="ChEBI" id="CHEBI:17865"/>
        <dbReference type="ChEBI" id="CHEBI:29985"/>
        <dbReference type="ChEBI" id="CHEBI:57427"/>
        <dbReference type="EC" id="2.6.1.42"/>
    </reaction>
</comment>
<keyword evidence="10 19" id="KW-0028">Amino-acid biosynthesis</keyword>
<evidence type="ECO:0000313" key="20">
    <source>
        <dbReference type="EMBL" id="TDQ46057.1"/>
    </source>
</evidence>
<organism evidence="20 21">
    <name type="scientific">Permianibacter aggregans</name>
    <dbReference type="NCBI Taxonomy" id="1510150"/>
    <lineage>
        <taxon>Bacteria</taxon>
        <taxon>Pseudomonadati</taxon>
        <taxon>Pseudomonadota</taxon>
        <taxon>Gammaproteobacteria</taxon>
        <taxon>Pseudomonadales</taxon>
        <taxon>Pseudomonadaceae</taxon>
        <taxon>Permianibacter</taxon>
    </lineage>
</organism>
<dbReference type="GO" id="GO:0006532">
    <property type="term" value="P:aspartate biosynthetic process"/>
    <property type="evidence" value="ECO:0007669"/>
    <property type="project" value="TreeGrafter"/>
</dbReference>
<dbReference type="EC" id="2.6.1.42" evidence="7 19"/>
<keyword evidence="12 18" id="KW-0663">Pyridoxal phosphate</keyword>
<dbReference type="UniPathway" id="UPA00049">
    <property type="reaction ID" value="UER00062"/>
</dbReference>
<dbReference type="GO" id="GO:0009097">
    <property type="term" value="P:isoleucine biosynthetic process"/>
    <property type="evidence" value="ECO:0007669"/>
    <property type="project" value="UniProtKB-UniPathway"/>
</dbReference>
<dbReference type="Pfam" id="PF01063">
    <property type="entry name" value="Aminotran_4"/>
    <property type="match status" value="1"/>
</dbReference>
<evidence type="ECO:0000256" key="1">
    <source>
        <dbReference type="ARBA" id="ARBA00001933"/>
    </source>
</evidence>
<evidence type="ECO:0000256" key="19">
    <source>
        <dbReference type="RuleBase" id="RU364094"/>
    </source>
</evidence>
<reference evidence="20 21" key="1">
    <citation type="submission" date="2019-03" db="EMBL/GenBank/DDBJ databases">
        <title>Genomic Encyclopedia of Type Strains, Phase IV (KMG-IV): sequencing the most valuable type-strain genomes for metagenomic binning, comparative biology and taxonomic classification.</title>
        <authorList>
            <person name="Goeker M."/>
        </authorList>
    </citation>
    <scope>NUCLEOTIDE SEQUENCE [LARGE SCALE GENOMIC DNA]</scope>
    <source>
        <strain evidence="20 21">DSM 103792</strain>
    </source>
</reference>
<evidence type="ECO:0000256" key="7">
    <source>
        <dbReference type="ARBA" id="ARBA00013053"/>
    </source>
</evidence>
<evidence type="ECO:0000256" key="4">
    <source>
        <dbReference type="ARBA" id="ARBA00004931"/>
    </source>
</evidence>
<dbReference type="InterPro" id="IPR043132">
    <property type="entry name" value="BCAT-like_C"/>
</dbReference>
<evidence type="ECO:0000313" key="21">
    <source>
        <dbReference type="Proteomes" id="UP000295375"/>
    </source>
</evidence>
<evidence type="ECO:0000256" key="12">
    <source>
        <dbReference type="ARBA" id="ARBA00022898"/>
    </source>
</evidence>
<evidence type="ECO:0000256" key="17">
    <source>
        <dbReference type="RuleBase" id="RU004106"/>
    </source>
</evidence>
<dbReference type="InterPro" id="IPR050571">
    <property type="entry name" value="Class-IV_PLP-Dep_Aminotrnsfr"/>
</dbReference>
<evidence type="ECO:0000256" key="16">
    <source>
        <dbReference type="ARBA" id="ARBA00049229"/>
    </source>
</evidence>
<comment type="pathway">
    <text evidence="3 19">Amino-acid biosynthesis; L-isoleucine biosynthesis; L-isoleucine from 2-oxobutanoate: step 4/4.</text>
</comment>
<dbReference type="UniPathway" id="UPA00047">
    <property type="reaction ID" value="UER00058"/>
</dbReference>
<dbReference type="Gene3D" id="3.20.10.10">
    <property type="entry name" value="D-amino Acid Aminotransferase, subunit A, domain 2"/>
    <property type="match status" value="1"/>
</dbReference>